<evidence type="ECO:0000313" key="1">
    <source>
        <dbReference type="EMBL" id="ONM18090.1"/>
    </source>
</evidence>
<dbReference type="EMBL" id="CM007648">
    <property type="protein sequence ID" value="ONM18090.1"/>
    <property type="molecule type" value="Genomic_DNA"/>
</dbReference>
<dbReference type="InParanoid" id="A0A1D6ECR3"/>
<protein>
    <submittedName>
        <fullName evidence="1">Uncharacterized protein</fullName>
    </submittedName>
</protein>
<gene>
    <name evidence="1" type="ORF">ZEAMMB73_Zm00001d003964</name>
</gene>
<dbReference type="PaxDb" id="4577-AC177924.2_FGP001"/>
<dbReference type="AlphaFoldDB" id="A0A1D6ECR3"/>
<reference evidence="1" key="1">
    <citation type="submission" date="2015-12" db="EMBL/GenBank/DDBJ databases">
        <title>Update maize B73 reference genome by single molecule sequencing technologies.</title>
        <authorList>
            <consortium name="Maize Genome Sequencing Project"/>
            <person name="Ware D."/>
        </authorList>
    </citation>
    <scope>NUCLEOTIDE SEQUENCE [LARGE SCALE GENOMIC DNA]</scope>
    <source>
        <tissue evidence="1">Seedling</tissue>
    </source>
</reference>
<organism evidence="1">
    <name type="scientific">Zea mays</name>
    <name type="common">Maize</name>
    <dbReference type="NCBI Taxonomy" id="4577"/>
    <lineage>
        <taxon>Eukaryota</taxon>
        <taxon>Viridiplantae</taxon>
        <taxon>Streptophyta</taxon>
        <taxon>Embryophyta</taxon>
        <taxon>Tracheophyta</taxon>
        <taxon>Spermatophyta</taxon>
        <taxon>Magnoliopsida</taxon>
        <taxon>Liliopsida</taxon>
        <taxon>Poales</taxon>
        <taxon>Poaceae</taxon>
        <taxon>PACMAD clade</taxon>
        <taxon>Panicoideae</taxon>
        <taxon>Andropogonodae</taxon>
        <taxon>Andropogoneae</taxon>
        <taxon>Tripsacinae</taxon>
        <taxon>Zea</taxon>
    </lineage>
</organism>
<dbReference type="eggNOG" id="ENOG502R7XP">
    <property type="taxonomic scope" value="Eukaryota"/>
</dbReference>
<accession>A0A1D6ECR3</accession>
<proteinExistence type="predicted"/>
<name>A0A1D6ECR3_MAIZE</name>
<sequence length="61" mass="7118">MIIYHCSKNSVTKRQTKKSLTASIYARSIQGYKQLPLKGKFMVSYKIFIVLKIDKEYDLSN</sequence>